<gene>
    <name evidence="9" type="ORF">P5G59_20230</name>
</gene>
<evidence type="ECO:0000313" key="9">
    <source>
        <dbReference type="EMBL" id="MDN4599489.1"/>
    </source>
</evidence>
<dbReference type="PROSITE" id="PS50928">
    <property type="entry name" value="ABC_TM1"/>
    <property type="match status" value="1"/>
</dbReference>
<dbReference type="PANTHER" id="PTHR43163">
    <property type="entry name" value="DIPEPTIDE TRANSPORT SYSTEM PERMEASE PROTEIN DPPB-RELATED"/>
    <property type="match status" value="1"/>
</dbReference>
<keyword evidence="6 7" id="KW-0472">Membrane</keyword>
<protein>
    <submittedName>
        <fullName evidence="9">ABC transporter permease</fullName>
    </submittedName>
</protein>
<evidence type="ECO:0000256" key="2">
    <source>
        <dbReference type="ARBA" id="ARBA00022448"/>
    </source>
</evidence>
<dbReference type="SUPFAM" id="SSF161098">
    <property type="entry name" value="MetI-like"/>
    <property type="match status" value="1"/>
</dbReference>
<sequence>MARFLLSKLPSFILVVVVSSVIAFLLPRLAPGDPAVVLAGPDASPEVISKIRDDLGLDQPIWTQYFKWIGGVLHGDLGQSYVLKRPVGELIASRIDSTLELAILAAIIMIVVGVGLGVLGGAKRSPAIRGLVDTFSTIFLATPPFLTGLLLILLLGFAIPILPISGETSLLTDPGIGIQFLILPAIALALPQAAVIARMLQTSMLTTRGEDFVDLAKAKGVPPTLITRRHVLRNSFGSVVVVIGLRIGELLAGAIVVESIFARNGLGSLAVSSVQSRDYLVVQALVLGAVMIAVIIQLLSEVVLAALDPRVRLGD</sequence>
<evidence type="ECO:0000259" key="8">
    <source>
        <dbReference type="PROSITE" id="PS50928"/>
    </source>
</evidence>
<dbReference type="Proteomes" id="UP001174210">
    <property type="component" value="Unassembled WGS sequence"/>
</dbReference>
<dbReference type="CDD" id="cd06261">
    <property type="entry name" value="TM_PBP2"/>
    <property type="match status" value="1"/>
</dbReference>
<keyword evidence="10" id="KW-1185">Reference proteome</keyword>
<organism evidence="9 10">
    <name type="scientific">Leifsonia virtsii</name>
    <dbReference type="NCBI Taxonomy" id="3035915"/>
    <lineage>
        <taxon>Bacteria</taxon>
        <taxon>Bacillati</taxon>
        <taxon>Actinomycetota</taxon>
        <taxon>Actinomycetes</taxon>
        <taxon>Micrococcales</taxon>
        <taxon>Microbacteriaceae</taxon>
        <taxon>Leifsonia</taxon>
    </lineage>
</organism>
<keyword evidence="4 7" id="KW-0812">Transmembrane</keyword>
<feature type="transmembrane region" description="Helical" evidence="7">
    <location>
        <begin position="101"/>
        <end position="122"/>
    </location>
</feature>
<comment type="subcellular location">
    <subcellularLocation>
        <location evidence="1 7">Cell membrane</location>
        <topology evidence="1 7">Multi-pass membrane protein</topology>
    </subcellularLocation>
</comment>
<dbReference type="InterPro" id="IPR045621">
    <property type="entry name" value="BPD_transp_1_N"/>
</dbReference>
<feature type="transmembrane region" description="Helical" evidence="7">
    <location>
        <begin position="281"/>
        <end position="307"/>
    </location>
</feature>
<feature type="transmembrane region" description="Helical" evidence="7">
    <location>
        <begin position="236"/>
        <end position="261"/>
    </location>
</feature>
<feature type="transmembrane region" description="Helical" evidence="7">
    <location>
        <begin position="12"/>
        <end position="30"/>
    </location>
</feature>
<feature type="transmembrane region" description="Helical" evidence="7">
    <location>
        <begin position="134"/>
        <end position="164"/>
    </location>
</feature>
<proteinExistence type="inferred from homology"/>
<dbReference type="Pfam" id="PF00528">
    <property type="entry name" value="BPD_transp_1"/>
    <property type="match status" value="1"/>
</dbReference>
<feature type="domain" description="ABC transmembrane type-1" evidence="8">
    <location>
        <begin position="95"/>
        <end position="300"/>
    </location>
</feature>
<dbReference type="InterPro" id="IPR035906">
    <property type="entry name" value="MetI-like_sf"/>
</dbReference>
<evidence type="ECO:0000256" key="1">
    <source>
        <dbReference type="ARBA" id="ARBA00004651"/>
    </source>
</evidence>
<dbReference type="EMBL" id="JAROCB010000007">
    <property type="protein sequence ID" value="MDN4599489.1"/>
    <property type="molecule type" value="Genomic_DNA"/>
</dbReference>
<evidence type="ECO:0000256" key="6">
    <source>
        <dbReference type="ARBA" id="ARBA00023136"/>
    </source>
</evidence>
<keyword evidence="5 7" id="KW-1133">Transmembrane helix</keyword>
<evidence type="ECO:0000256" key="5">
    <source>
        <dbReference type="ARBA" id="ARBA00022989"/>
    </source>
</evidence>
<dbReference type="Pfam" id="PF19300">
    <property type="entry name" value="BPD_transp_1_N"/>
    <property type="match status" value="1"/>
</dbReference>
<accession>A0ABT8J5G2</accession>
<reference evidence="9" key="1">
    <citation type="submission" date="2023-03" db="EMBL/GenBank/DDBJ databases">
        <title>MT1 and MT2 Draft Genomes of Novel Species.</title>
        <authorList>
            <person name="Venkateswaran K."/>
        </authorList>
    </citation>
    <scope>NUCLEOTIDE SEQUENCE</scope>
    <source>
        <strain evidence="9">F6_8S_P_1A</strain>
    </source>
</reference>
<keyword evidence="2 7" id="KW-0813">Transport</keyword>
<evidence type="ECO:0000256" key="4">
    <source>
        <dbReference type="ARBA" id="ARBA00022692"/>
    </source>
</evidence>
<evidence type="ECO:0000313" key="10">
    <source>
        <dbReference type="Proteomes" id="UP001174210"/>
    </source>
</evidence>
<dbReference type="InterPro" id="IPR000515">
    <property type="entry name" value="MetI-like"/>
</dbReference>
<comment type="caution">
    <text evidence="9">The sequence shown here is derived from an EMBL/GenBank/DDBJ whole genome shotgun (WGS) entry which is preliminary data.</text>
</comment>
<dbReference type="Gene3D" id="1.10.3720.10">
    <property type="entry name" value="MetI-like"/>
    <property type="match status" value="1"/>
</dbReference>
<comment type="similarity">
    <text evidence="7">Belongs to the binding-protein-dependent transport system permease family.</text>
</comment>
<keyword evidence="3" id="KW-1003">Cell membrane</keyword>
<evidence type="ECO:0000256" key="3">
    <source>
        <dbReference type="ARBA" id="ARBA00022475"/>
    </source>
</evidence>
<feature type="transmembrane region" description="Helical" evidence="7">
    <location>
        <begin position="176"/>
        <end position="200"/>
    </location>
</feature>
<evidence type="ECO:0000256" key="7">
    <source>
        <dbReference type="RuleBase" id="RU363032"/>
    </source>
</evidence>
<name>A0ABT8J5G2_9MICO</name>
<dbReference type="PANTHER" id="PTHR43163:SF3">
    <property type="entry name" value="PEPTIDE ABC TRANSPORTER PERMEASE PROTEIN"/>
    <property type="match status" value="1"/>
</dbReference>
<dbReference type="RefSeq" id="WP_301220830.1">
    <property type="nucleotide sequence ID" value="NZ_JAROCB010000007.1"/>
</dbReference>